<evidence type="ECO:0000313" key="2">
    <source>
        <dbReference type="Proteomes" id="UP000642829"/>
    </source>
</evidence>
<gene>
    <name evidence="1" type="ORF">GCM10007047_02920</name>
</gene>
<dbReference type="EMBL" id="BMXG01000001">
    <property type="protein sequence ID" value="GHB91284.1"/>
    <property type="molecule type" value="Genomic_DNA"/>
</dbReference>
<accession>A0A8J3DD06</accession>
<dbReference type="Proteomes" id="UP000642829">
    <property type="component" value="Unassembled WGS sequence"/>
</dbReference>
<evidence type="ECO:0000313" key="1">
    <source>
        <dbReference type="EMBL" id="GHB91284.1"/>
    </source>
</evidence>
<reference evidence="1" key="1">
    <citation type="journal article" date="2014" name="Int. J. Syst. Evol. Microbiol.">
        <title>Complete genome sequence of Corynebacterium casei LMG S-19264T (=DSM 44701T), isolated from a smear-ripened cheese.</title>
        <authorList>
            <consortium name="US DOE Joint Genome Institute (JGI-PGF)"/>
            <person name="Walter F."/>
            <person name="Albersmeier A."/>
            <person name="Kalinowski J."/>
            <person name="Ruckert C."/>
        </authorList>
    </citation>
    <scope>NUCLEOTIDE SEQUENCE</scope>
    <source>
        <strain evidence="1">KCTC 12870</strain>
    </source>
</reference>
<name>A0A8J3DD06_9BACT</name>
<dbReference type="AlphaFoldDB" id="A0A8J3DD06"/>
<reference evidence="1" key="2">
    <citation type="submission" date="2020-09" db="EMBL/GenBank/DDBJ databases">
        <authorList>
            <person name="Sun Q."/>
            <person name="Kim S."/>
        </authorList>
    </citation>
    <scope>NUCLEOTIDE SEQUENCE</scope>
    <source>
        <strain evidence="1">KCTC 12870</strain>
    </source>
</reference>
<organism evidence="1 2">
    <name type="scientific">Cerasicoccus arenae</name>
    <dbReference type="NCBI Taxonomy" id="424488"/>
    <lineage>
        <taxon>Bacteria</taxon>
        <taxon>Pseudomonadati</taxon>
        <taxon>Verrucomicrobiota</taxon>
        <taxon>Opitutia</taxon>
        <taxon>Puniceicoccales</taxon>
        <taxon>Cerasicoccaceae</taxon>
        <taxon>Cerasicoccus</taxon>
    </lineage>
</organism>
<comment type="caution">
    <text evidence="1">The sequence shown here is derived from an EMBL/GenBank/DDBJ whole genome shotgun (WGS) entry which is preliminary data.</text>
</comment>
<dbReference type="RefSeq" id="WP_200163226.1">
    <property type="nucleotide sequence ID" value="NZ_BMXG01000001.1"/>
</dbReference>
<protein>
    <submittedName>
        <fullName evidence="1">Uncharacterized protein</fullName>
    </submittedName>
</protein>
<proteinExistence type="predicted"/>
<sequence length="62" mass="6955">MNQVDYLGLNVIKYNERPDGGFDVVWTDRLFRIPHGDTKLGVLRPDGWVELEGGNITTVVAP</sequence>
<keyword evidence="2" id="KW-1185">Reference proteome</keyword>